<evidence type="ECO:0000313" key="4">
    <source>
        <dbReference type="Proteomes" id="UP000566819"/>
    </source>
</evidence>
<proteinExistence type="predicted"/>
<feature type="region of interest" description="Disordered" evidence="2">
    <location>
        <begin position="572"/>
        <end position="595"/>
    </location>
</feature>
<evidence type="ECO:0000256" key="2">
    <source>
        <dbReference type="SAM" id="MobiDB-lite"/>
    </source>
</evidence>
<name>A0A8H4RAP8_9HELO</name>
<gene>
    <name evidence="3" type="ORF">G7Y89_g13023</name>
</gene>
<reference evidence="3 4" key="1">
    <citation type="submission" date="2020-03" db="EMBL/GenBank/DDBJ databases">
        <title>Draft Genome Sequence of Cudoniella acicularis.</title>
        <authorList>
            <person name="Buettner E."/>
            <person name="Kellner H."/>
        </authorList>
    </citation>
    <scope>NUCLEOTIDE SEQUENCE [LARGE SCALE GENOMIC DNA]</scope>
    <source>
        <strain evidence="3 4">DSM 108380</strain>
    </source>
</reference>
<sequence length="908" mass="102741">MNLLSRKKKEETPSDVRKAYDSQINHFLRQVEGPSLNIFRQRDHPLESLLDWAESALDEKQKLEYQLDAQVKAYKEAKKKNDDLRRALEVAESQFRQASIDNRNIVVQYNNQITTLTREHSKSMEDSKRKHDYDMNLVTQRHENRLKTLNVEHSRALRQKDNHLETVKATNAKEVERLVGQLLVNQHVDEGWTDDKLKLNFRELQRLIELVTAPSNKELIIPKKQHLGPHLDPYNFLGREGRGKCHFLLKSTIWFILYEQFFSAPFGFGAFGPGEAQTQLMEVYNPWLKIIEGYTTSGNENFTIFHHDKTANNWRSATFQCINAALGVNGEGSPAPEGPLLKLSANNIDKTVDRVMSILSEVSSMSNSSIQSEMEDSIRQMAILGRDIALQFGVHSAQLRLLFPDRGEQIQIGEEFHDCEDGDCYKGSSYTVDLVTTLGLRKIGDGRSDMTSKRIIVPCDRDNFGSSGLRTLNWPGTLVSPPKVLHELYIQIVDETAKQTAAIMAYRTDGEVVELIELYEALDEQPSSVEVHENLLKVWERFGDKDMASGIASALTAIDPSNQAARRYLQNRQGKMSAAKPPSATDSVLKRTPRTEEDWLSAEKRLEEGYQSLKVEARLLREEIEAIHKLGGILANDEEVLSNLQAISEGRINAAVPIAQPLSARETAKAIMETPNRYPPLEPDAIRERLVRRKVLLQAALPESMEELSVSALAHIEREHLQKTYVNSETMLGDKIADIPKSNFFVSEDNYAWDMWELAQAIASNDGVMRNPLSKQMFSESDIRMIINHPLGKALKPLQIAQNQLKKGVRPVTIDWIAKLGRIMLEDQSVDTLPSRKAIDEFQAYVATLPEAEQKAISLLKIETSDGHTGQPFDYTIWESVRDAVANVTCFHKVGDFLCQAATYLKGQ</sequence>
<organism evidence="3 4">
    <name type="scientific">Cudoniella acicularis</name>
    <dbReference type="NCBI Taxonomy" id="354080"/>
    <lineage>
        <taxon>Eukaryota</taxon>
        <taxon>Fungi</taxon>
        <taxon>Dikarya</taxon>
        <taxon>Ascomycota</taxon>
        <taxon>Pezizomycotina</taxon>
        <taxon>Leotiomycetes</taxon>
        <taxon>Helotiales</taxon>
        <taxon>Tricladiaceae</taxon>
        <taxon>Cudoniella</taxon>
    </lineage>
</organism>
<protein>
    <submittedName>
        <fullName evidence="3">Uncharacterized protein</fullName>
    </submittedName>
</protein>
<dbReference type="EMBL" id="JAAMPI010001453">
    <property type="protein sequence ID" value="KAF4625146.1"/>
    <property type="molecule type" value="Genomic_DNA"/>
</dbReference>
<comment type="caution">
    <text evidence="3">The sequence shown here is derived from an EMBL/GenBank/DDBJ whole genome shotgun (WGS) entry which is preliminary data.</text>
</comment>
<accession>A0A8H4RAP8</accession>
<dbReference type="Proteomes" id="UP000566819">
    <property type="component" value="Unassembled WGS sequence"/>
</dbReference>
<evidence type="ECO:0000256" key="1">
    <source>
        <dbReference type="SAM" id="Coils"/>
    </source>
</evidence>
<dbReference type="AlphaFoldDB" id="A0A8H4RAP8"/>
<evidence type="ECO:0000313" key="3">
    <source>
        <dbReference type="EMBL" id="KAF4625146.1"/>
    </source>
</evidence>
<keyword evidence="1" id="KW-0175">Coiled coil</keyword>
<feature type="coiled-coil region" evidence="1">
    <location>
        <begin position="603"/>
        <end position="630"/>
    </location>
</feature>
<dbReference type="OrthoDB" id="5379086at2759"/>
<feature type="coiled-coil region" evidence="1">
    <location>
        <begin position="60"/>
        <end position="101"/>
    </location>
</feature>
<keyword evidence="4" id="KW-1185">Reference proteome</keyword>